<proteinExistence type="predicted"/>
<evidence type="ECO:0000256" key="1">
    <source>
        <dbReference type="SAM" id="MobiDB-lite"/>
    </source>
</evidence>
<evidence type="ECO:0000313" key="2">
    <source>
        <dbReference type="EMBL" id="PIO64848.1"/>
    </source>
</evidence>
<feature type="compositionally biased region" description="Basic and acidic residues" evidence="1">
    <location>
        <begin position="57"/>
        <end position="67"/>
    </location>
</feature>
<feature type="region of interest" description="Disordered" evidence="1">
    <location>
        <begin position="42"/>
        <end position="98"/>
    </location>
</feature>
<keyword evidence="3" id="KW-1185">Reference proteome</keyword>
<reference evidence="2 3" key="1">
    <citation type="submission" date="2015-09" db="EMBL/GenBank/DDBJ databases">
        <title>Draft genome of the parasitic nematode Teladorsagia circumcincta isolate WARC Sus (inbred).</title>
        <authorList>
            <person name="Mitreva M."/>
        </authorList>
    </citation>
    <scope>NUCLEOTIDE SEQUENCE [LARGE SCALE GENOMIC DNA]</scope>
    <source>
        <strain evidence="2 3">S</strain>
    </source>
</reference>
<dbReference type="Proteomes" id="UP000230423">
    <property type="component" value="Unassembled WGS sequence"/>
</dbReference>
<accession>A0A2G9U3X0</accession>
<evidence type="ECO:0000313" key="3">
    <source>
        <dbReference type="Proteomes" id="UP000230423"/>
    </source>
</evidence>
<organism evidence="2 3">
    <name type="scientific">Teladorsagia circumcincta</name>
    <name type="common">Brown stomach worm</name>
    <name type="synonym">Ostertagia circumcincta</name>
    <dbReference type="NCBI Taxonomy" id="45464"/>
    <lineage>
        <taxon>Eukaryota</taxon>
        <taxon>Metazoa</taxon>
        <taxon>Ecdysozoa</taxon>
        <taxon>Nematoda</taxon>
        <taxon>Chromadorea</taxon>
        <taxon>Rhabditida</taxon>
        <taxon>Rhabditina</taxon>
        <taxon>Rhabditomorpha</taxon>
        <taxon>Strongyloidea</taxon>
        <taxon>Trichostrongylidae</taxon>
        <taxon>Teladorsagia</taxon>
    </lineage>
</organism>
<feature type="non-terminal residue" evidence="2">
    <location>
        <position position="1"/>
    </location>
</feature>
<dbReference type="AlphaFoldDB" id="A0A2G9U3X0"/>
<sequence>AAHPQMLDPMQCVFACVACKAGNTCGAGPRDIPGQPVLMVKQGEEGAPGKPDCSENPECKQGQEIKDKKIKGKMGGAGKTGNDGTRGEKGPVGTKEPTFEIDHWERLAI</sequence>
<protein>
    <submittedName>
        <fullName evidence="2">Uncharacterized protein</fullName>
    </submittedName>
</protein>
<name>A0A2G9U3X0_TELCI</name>
<gene>
    <name evidence="2" type="ORF">TELCIR_13506</name>
</gene>
<dbReference type="EMBL" id="KZ349518">
    <property type="protein sequence ID" value="PIO64848.1"/>
    <property type="molecule type" value="Genomic_DNA"/>
</dbReference>